<dbReference type="InterPro" id="IPR035906">
    <property type="entry name" value="MetI-like_sf"/>
</dbReference>
<evidence type="ECO:0000256" key="3">
    <source>
        <dbReference type="ARBA" id="ARBA00022989"/>
    </source>
</evidence>
<dbReference type="EMBL" id="RBZY01000040">
    <property type="protein sequence ID" value="RWR17432.1"/>
    <property type="molecule type" value="Genomic_DNA"/>
</dbReference>
<comment type="subcellular location">
    <subcellularLocation>
        <location evidence="5">Cell membrane</location>
        <topology evidence="5">Multi-pass membrane protein</topology>
    </subcellularLocation>
    <subcellularLocation>
        <location evidence="1">Membrane</location>
        <topology evidence="1">Multi-pass membrane protein</topology>
    </subcellularLocation>
</comment>
<dbReference type="Gene3D" id="1.10.3720.10">
    <property type="entry name" value="MetI-like"/>
    <property type="match status" value="1"/>
</dbReference>
<reference evidence="7 8" key="1">
    <citation type="journal article" date="2018" name="Front. Microbiol.">
        <title>Novel Insights Into Bacterial Dimethylsulfoniopropionate Catabolism in the East China Sea.</title>
        <authorList>
            <person name="Liu J."/>
            <person name="Liu J."/>
            <person name="Zhang S.H."/>
            <person name="Liang J."/>
            <person name="Lin H."/>
            <person name="Song D."/>
            <person name="Yang G.P."/>
            <person name="Todd J.D."/>
            <person name="Zhang X.H."/>
        </authorList>
    </citation>
    <scope>NUCLEOTIDE SEQUENCE [LARGE SCALE GENOMIC DNA]</scope>
    <source>
        <strain evidence="7 8">ZYFD042</strain>
    </source>
</reference>
<dbReference type="CDD" id="cd06261">
    <property type="entry name" value="TM_PBP2"/>
    <property type="match status" value="1"/>
</dbReference>
<dbReference type="OrthoDB" id="9809681at2"/>
<dbReference type="Pfam" id="PF00528">
    <property type="entry name" value="BPD_transp_1"/>
    <property type="match status" value="1"/>
</dbReference>
<evidence type="ECO:0000256" key="5">
    <source>
        <dbReference type="RuleBase" id="RU363032"/>
    </source>
</evidence>
<evidence type="ECO:0000256" key="2">
    <source>
        <dbReference type="ARBA" id="ARBA00022692"/>
    </source>
</evidence>
<name>A0A443JA70_9MICO</name>
<dbReference type="InterPro" id="IPR052730">
    <property type="entry name" value="Sugar_ABC_transporter"/>
</dbReference>
<dbReference type="PANTHER" id="PTHR43759">
    <property type="entry name" value="TREHALOSE TRANSPORT SYSTEM PERMEASE PROTEIN SUGA"/>
    <property type="match status" value="1"/>
</dbReference>
<feature type="transmembrane region" description="Helical" evidence="5">
    <location>
        <begin position="278"/>
        <end position="300"/>
    </location>
</feature>
<keyword evidence="4 5" id="KW-0472">Membrane</keyword>
<dbReference type="AlphaFoldDB" id="A0A443JA70"/>
<feature type="transmembrane region" description="Helical" evidence="5">
    <location>
        <begin position="35"/>
        <end position="65"/>
    </location>
</feature>
<protein>
    <submittedName>
        <fullName evidence="7">ABC transporter permease subunit</fullName>
    </submittedName>
</protein>
<dbReference type="PROSITE" id="PS50928">
    <property type="entry name" value="ABC_TM1"/>
    <property type="match status" value="1"/>
</dbReference>
<keyword evidence="3 5" id="KW-1133">Transmembrane helix</keyword>
<dbReference type="SUPFAM" id="SSF161098">
    <property type="entry name" value="MetI-like"/>
    <property type="match status" value="1"/>
</dbReference>
<feature type="transmembrane region" description="Helical" evidence="5">
    <location>
        <begin position="85"/>
        <end position="115"/>
    </location>
</feature>
<proteinExistence type="inferred from homology"/>
<gene>
    <name evidence="7" type="ORF">D8Y23_11555</name>
</gene>
<organism evidence="7 8">
    <name type="scientific">Microbacterium enclense</name>
    <dbReference type="NCBI Taxonomy" id="993073"/>
    <lineage>
        <taxon>Bacteria</taxon>
        <taxon>Bacillati</taxon>
        <taxon>Actinomycetota</taxon>
        <taxon>Actinomycetes</taxon>
        <taxon>Micrococcales</taxon>
        <taxon>Microbacteriaceae</taxon>
        <taxon>Microbacterium</taxon>
    </lineage>
</organism>
<keyword evidence="5" id="KW-0813">Transport</keyword>
<accession>A0A443JA70</accession>
<feature type="domain" description="ABC transmembrane type-1" evidence="6">
    <location>
        <begin position="89"/>
        <end position="296"/>
    </location>
</feature>
<feature type="transmembrane region" description="Helical" evidence="5">
    <location>
        <begin position="127"/>
        <end position="147"/>
    </location>
</feature>
<feature type="transmembrane region" description="Helical" evidence="5">
    <location>
        <begin position="221"/>
        <end position="243"/>
    </location>
</feature>
<evidence type="ECO:0000313" key="7">
    <source>
        <dbReference type="EMBL" id="RWR17432.1"/>
    </source>
</evidence>
<keyword evidence="2 5" id="KW-0812">Transmembrane</keyword>
<evidence type="ECO:0000313" key="8">
    <source>
        <dbReference type="Proteomes" id="UP000285970"/>
    </source>
</evidence>
<dbReference type="GO" id="GO:0005886">
    <property type="term" value="C:plasma membrane"/>
    <property type="evidence" value="ECO:0007669"/>
    <property type="project" value="UniProtKB-SubCell"/>
</dbReference>
<dbReference type="PANTHER" id="PTHR43759:SF1">
    <property type="entry name" value="GLUCOSE IMPORT SYSTEM PERMEASE PROTEIN GLCT"/>
    <property type="match status" value="1"/>
</dbReference>
<dbReference type="GO" id="GO:0055085">
    <property type="term" value="P:transmembrane transport"/>
    <property type="evidence" value="ECO:0007669"/>
    <property type="project" value="InterPro"/>
</dbReference>
<comment type="caution">
    <text evidence="7">The sequence shown here is derived from an EMBL/GenBank/DDBJ whole genome shotgun (WGS) entry which is preliminary data.</text>
</comment>
<sequence length="307" mass="31747">MGARARRRLAAERALAVTWVPVAGRAGTARERVRGALFVLPAVALAVFVLGGGIGATVLQAFGLLPVVGRPRFGIEAFTARPGEIAAAIAVSVSVAAVATVIAVVVGTTAAMVIVSHRRSSRIVEALSALTVTIPHLIAAATIGLLLSDAGVLPRLLGIPSESWAPWVGGPLWGAAIAELAWKESAFLALIVTGTLATRIRTYDETAALLGAGRARRFRHVLLPLTAPTILIGAAISFVYALGSYEVLWLLGRTSPEPLPVLGVRLFQGVSLDSRPEAAAVALVTCVIALAAVAGTFAALRRSAAWR</sequence>
<evidence type="ECO:0000256" key="4">
    <source>
        <dbReference type="ARBA" id="ARBA00023136"/>
    </source>
</evidence>
<dbReference type="InterPro" id="IPR000515">
    <property type="entry name" value="MetI-like"/>
</dbReference>
<evidence type="ECO:0000256" key="1">
    <source>
        <dbReference type="ARBA" id="ARBA00004141"/>
    </source>
</evidence>
<evidence type="ECO:0000259" key="6">
    <source>
        <dbReference type="PROSITE" id="PS50928"/>
    </source>
</evidence>
<comment type="similarity">
    <text evidence="5">Belongs to the binding-protein-dependent transport system permease family.</text>
</comment>
<dbReference type="Proteomes" id="UP000285970">
    <property type="component" value="Unassembled WGS sequence"/>
</dbReference>